<evidence type="ECO:0000313" key="1">
    <source>
        <dbReference type="EMBL" id="CAD8119141.1"/>
    </source>
</evidence>
<name>A0A8S1QU30_9CILI</name>
<keyword evidence="2" id="KW-1185">Reference proteome</keyword>
<dbReference type="EMBL" id="CAJJDN010000120">
    <property type="protein sequence ID" value="CAD8119141.1"/>
    <property type="molecule type" value="Genomic_DNA"/>
</dbReference>
<accession>A0A8S1QU30</accession>
<sequence>MGTSTNDRKYLQRIPKYRIQNIKREQNIQDVLIKKNIIKQQSILLRSENRRQRYIKQFLFIERDDRKVQYENKHKQMCILIQRRSRELEMTGCQKTETYKYLGVWLNMRDTCLLTKIVWSTKRIKHRNNGKDIRSILYYGGLACYLQEQWIIMLQRKFDEIYTKSVKRLREESLRIQRSRNDEWVIVRAQTNLTKKYDEGSLLRYKHSWKSRIYKKGRIIQKSQGYKIDKITYQSRRK</sequence>
<evidence type="ECO:0000313" key="2">
    <source>
        <dbReference type="Proteomes" id="UP000692954"/>
    </source>
</evidence>
<organism evidence="1 2">
    <name type="scientific">Paramecium sonneborni</name>
    <dbReference type="NCBI Taxonomy" id="65129"/>
    <lineage>
        <taxon>Eukaryota</taxon>
        <taxon>Sar</taxon>
        <taxon>Alveolata</taxon>
        <taxon>Ciliophora</taxon>
        <taxon>Intramacronucleata</taxon>
        <taxon>Oligohymenophorea</taxon>
        <taxon>Peniculida</taxon>
        <taxon>Parameciidae</taxon>
        <taxon>Paramecium</taxon>
    </lineage>
</organism>
<protein>
    <submittedName>
        <fullName evidence="1">Uncharacterized protein</fullName>
    </submittedName>
</protein>
<proteinExistence type="predicted"/>
<gene>
    <name evidence="1" type="ORF">PSON_ATCC_30995.1.T1200019</name>
</gene>
<dbReference type="Proteomes" id="UP000692954">
    <property type="component" value="Unassembled WGS sequence"/>
</dbReference>
<dbReference type="AlphaFoldDB" id="A0A8S1QU30"/>
<comment type="caution">
    <text evidence="1">The sequence shown here is derived from an EMBL/GenBank/DDBJ whole genome shotgun (WGS) entry which is preliminary data.</text>
</comment>
<reference evidence="1" key="1">
    <citation type="submission" date="2021-01" db="EMBL/GenBank/DDBJ databases">
        <authorList>
            <consortium name="Genoscope - CEA"/>
            <person name="William W."/>
        </authorList>
    </citation>
    <scope>NUCLEOTIDE SEQUENCE</scope>
</reference>